<organism evidence="11 12">
    <name type="scientific">Rhizoctonia solani</name>
    <dbReference type="NCBI Taxonomy" id="456999"/>
    <lineage>
        <taxon>Eukaryota</taxon>
        <taxon>Fungi</taxon>
        <taxon>Dikarya</taxon>
        <taxon>Basidiomycota</taxon>
        <taxon>Agaricomycotina</taxon>
        <taxon>Agaricomycetes</taxon>
        <taxon>Cantharellales</taxon>
        <taxon>Ceratobasidiaceae</taxon>
        <taxon>Rhizoctonia</taxon>
    </lineage>
</organism>
<dbReference type="PANTHER" id="PTHR45754">
    <property type="entry name" value="METHYLENETETRAHYDROFOLATE REDUCTASE"/>
    <property type="match status" value="1"/>
</dbReference>
<evidence type="ECO:0000256" key="7">
    <source>
        <dbReference type="ARBA" id="ARBA00023002"/>
    </source>
</evidence>
<keyword evidence="9" id="KW-1133">Transmembrane helix</keyword>
<feature type="transmembrane region" description="Helical" evidence="9">
    <location>
        <begin position="83"/>
        <end position="103"/>
    </location>
</feature>
<comment type="caution">
    <text evidence="11">The sequence shown here is derived from an EMBL/GenBank/DDBJ whole genome shotgun (WGS) entry which is preliminary data.</text>
</comment>
<keyword evidence="4" id="KW-0285">Flavoprotein</keyword>
<dbReference type="FunFam" id="3.20.20.220:FF:000002">
    <property type="entry name" value="Methylenetetrahydrofolate reductase"/>
    <property type="match status" value="1"/>
</dbReference>
<evidence type="ECO:0000313" key="12">
    <source>
        <dbReference type="Proteomes" id="UP000663861"/>
    </source>
</evidence>
<dbReference type="GO" id="GO:0071949">
    <property type="term" value="F:FAD binding"/>
    <property type="evidence" value="ECO:0007669"/>
    <property type="project" value="TreeGrafter"/>
</dbReference>
<dbReference type="CDD" id="cd00537">
    <property type="entry name" value="MTHFR"/>
    <property type="match status" value="1"/>
</dbReference>
<keyword evidence="5" id="KW-0274">FAD</keyword>
<dbReference type="InterPro" id="IPR003171">
    <property type="entry name" value="Mehydrof_redctse-like"/>
</dbReference>
<dbReference type="UniPathway" id="UPA00193"/>
<comment type="pathway">
    <text evidence="2 8">One-carbon metabolism; tetrahydrofolate interconversion.</text>
</comment>
<sequence length="1110" mass="125119">MPPFTRSVTKARLRDVSTPPRTYADRVLTQMQRDSLWDPKAPPRKFSDARGLKDLIEIAVVFVVATVLDIVKDIVMISKKPIGWLLAAYLILMALSGTSDLFVKTFMSPVCKLPLISGRIDYCTRDAFSRRFSPDFPKLASLQSRLEDVMDDSASSSIVAVDIKNSEMAVRDLTTLVKLSSLVAKDALVDRLNEFVVDAKAAGRNLQRFGGRVGGAVDQIVTMNEYVLKLLENTVKDSQPQISGGTVQRVMNAVSPIKTAGPQVIAARRKEVETMWYQATGMMESTIRKLILEAEVNIVGLDKLEGDLDLINEMILREDEGIRAQAEEVMILREDEGIRAQAEEVLGELWTKLGGNKKKLNNFRSHRMLLNEIRIYRKRALAHVSSTLVQLQGLSADLDDLSHRMLLNEIRIYRKRALAHVSSTLVQLQGLSADLDDLRQRVATPALAGEEAGIPLEVHIGSMQKGTERLLEGRKRAREREDAYLQKTPIIAMKVTEKIQQAEKDNRIWWSFEYFPPRTAQGLQNLLDRIERMRGLGPEFVDITWNAGGRTSDLTSELVKTCQGMIGIETCMHLTCTNMHQEKVDVALREAKANGCRNILALRGDPPSGQEEWTSVEGGFQHGIDLVKHIRRGYGDYFDIAVAGFPQTIQLPEAEAKQEMQWLKEKCDAGANFIFTQMFYDPDMFIRWVKAAREAGITIPIVPGINPIQTWNGFIRATSLSGTDIPQDLMDILEPHKNNDEKVRELGTKIVADLCRKILDADIGIKGLHFYTMNLEKGTKMLLEELNLVPRVETIKPLPWRQSLTPTRRTETIRPIFWANRTKSYLSRTENWDEYPNGRFGDSRSPAYGELDGYGIWIKQTPEEGRKIWGTPTTIDDVKALFAKFCSQEIKALPWSDQPPSTEMLVIGQQLMRMNQLGYLTINSQPAVNGARSDDKAFGWGPKNGYVYQKAYLEFFVRPDQLQTLIKRIERDTNVTYYAINKQGDLKTNSTSDGPNAVTWGVFPGKEVVQPTIVEAVSFMAWKDEAFELGCQWAKIYEPGSPSRKLIEDMMDEYFLVNLVHNDFHDREAIFRPFFADNGLKVNGDTEIPVTNGVKQVNGLVNGHSTAVRA</sequence>
<dbReference type="Gene3D" id="3.20.20.220">
    <property type="match status" value="1"/>
</dbReference>
<dbReference type="PANTHER" id="PTHR45754:SF3">
    <property type="entry name" value="METHYLENETETRAHYDROFOLATE REDUCTASE (NADPH)"/>
    <property type="match status" value="1"/>
</dbReference>
<proteinExistence type="inferred from homology"/>
<evidence type="ECO:0000256" key="5">
    <source>
        <dbReference type="ARBA" id="ARBA00022827"/>
    </source>
</evidence>
<evidence type="ECO:0000256" key="9">
    <source>
        <dbReference type="SAM" id="Phobius"/>
    </source>
</evidence>
<evidence type="ECO:0000313" key="11">
    <source>
        <dbReference type="EMBL" id="CAE6413208.1"/>
    </source>
</evidence>
<dbReference type="GO" id="GO:0005829">
    <property type="term" value="C:cytosol"/>
    <property type="evidence" value="ECO:0007669"/>
    <property type="project" value="TreeGrafter"/>
</dbReference>
<keyword evidence="7" id="KW-0560">Oxidoreductase</keyword>
<feature type="domain" description="MTHFR SAM-binding regulatory" evidence="10">
    <location>
        <begin position="796"/>
        <end position="1069"/>
    </location>
</feature>
<dbReference type="InterPro" id="IPR053806">
    <property type="entry name" value="MTHFR_C"/>
</dbReference>
<reference evidence="11" key="1">
    <citation type="submission" date="2021-01" db="EMBL/GenBank/DDBJ databases">
        <authorList>
            <person name="Kaushik A."/>
        </authorList>
    </citation>
    <scope>NUCLEOTIDE SEQUENCE</scope>
    <source>
        <strain evidence="11">AG4-RS23</strain>
    </source>
</reference>
<keyword evidence="9" id="KW-0472">Membrane</keyword>
<evidence type="ECO:0000256" key="2">
    <source>
        <dbReference type="ARBA" id="ARBA00004777"/>
    </source>
</evidence>
<comment type="similarity">
    <text evidence="3">Belongs to the methylenetetrahydrofolate reductase family.</text>
</comment>
<protein>
    <recommendedName>
        <fullName evidence="10">MTHFR SAM-binding regulatory domain-containing protein</fullName>
    </recommendedName>
</protein>
<dbReference type="SUPFAM" id="SSF51730">
    <property type="entry name" value="FAD-linked oxidoreductase"/>
    <property type="match status" value="1"/>
</dbReference>
<keyword evidence="9" id="KW-0812">Transmembrane</keyword>
<evidence type="ECO:0000259" key="10">
    <source>
        <dbReference type="Pfam" id="PF21895"/>
    </source>
</evidence>
<dbReference type="AlphaFoldDB" id="A0A8H2X0T4"/>
<evidence type="ECO:0000256" key="3">
    <source>
        <dbReference type="ARBA" id="ARBA00006743"/>
    </source>
</evidence>
<dbReference type="GO" id="GO:0004489">
    <property type="term" value="F:methylenetetrahydrofolate reductase [NAD(P)H] activity"/>
    <property type="evidence" value="ECO:0007669"/>
    <property type="project" value="InterPro"/>
</dbReference>
<evidence type="ECO:0000256" key="6">
    <source>
        <dbReference type="ARBA" id="ARBA00022857"/>
    </source>
</evidence>
<accession>A0A8H2X0T4</accession>
<dbReference type="InterPro" id="IPR029041">
    <property type="entry name" value="FAD-linked_oxidoreductase-like"/>
</dbReference>
<name>A0A8H2X0T4_9AGAM</name>
<dbReference type="InterPro" id="IPR004621">
    <property type="entry name" value="Fadh2_euk"/>
</dbReference>
<dbReference type="Pfam" id="PF02219">
    <property type="entry name" value="MTHFR"/>
    <property type="match status" value="1"/>
</dbReference>
<evidence type="ECO:0000256" key="8">
    <source>
        <dbReference type="RuleBase" id="RU004254"/>
    </source>
</evidence>
<evidence type="ECO:0000256" key="1">
    <source>
        <dbReference type="ARBA" id="ARBA00001974"/>
    </source>
</evidence>
<dbReference type="Pfam" id="PF21895">
    <property type="entry name" value="MTHFR_C"/>
    <property type="match status" value="1"/>
</dbReference>
<dbReference type="EMBL" id="CAJMWY010000058">
    <property type="protein sequence ID" value="CAE6413208.1"/>
    <property type="molecule type" value="Genomic_DNA"/>
</dbReference>
<dbReference type="GO" id="GO:0009086">
    <property type="term" value="P:methionine biosynthetic process"/>
    <property type="evidence" value="ECO:0007669"/>
    <property type="project" value="TreeGrafter"/>
</dbReference>
<dbReference type="Proteomes" id="UP000663861">
    <property type="component" value="Unassembled WGS sequence"/>
</dbReference>
<dbReference type="NCBIfam" id="TIGR00677">
    <property type="entry name" value="fadh2_euk"/>
    <property type="match status" value="1"/>
</dbReference>
<dbReference type="GO" id="GO:0035999">
    <property type="term" value="P:tetrahydrofolate interconversion"/>
    <property type="evidence" value="ECO:0007669"/>
    <property type="project" value="UniProtKB-UniPathway"/>
</dbReference>
<keyword evidence="6" id="KW-0521">NADP</keyword>
<evidence type="ECO:0000256" key="4">
    <source>
        <dbReference type="ARBA" id="ARBA00022630"/>
    </source>
</evidence>
<comment type="cofactor">
    <cofactor evidence="1">
        <name>FAD</name>
        <dbReference type="ChEBI" id="CHEBI:57692"/>
    </cofactor>
</comment>
<gene>
    <name evidence="11" type="ORF">RDB_LOCUS3599</name>
</gene>